<protein>
    <submittedName>
        <fullName evidence="3">Uncharacterized protein</fullName>
    </submittedName>
</protein>
<keyword evidence="1" id="KW-0813">Transport</keyword>
<evidence type="ECO:0000256" key="1">
    <source>
        <dbReference type="ARBA" id="ARBA00022448"/>
    </source>
</evidence>
<proteinExistence type="predicted"/>
<dbReference type="InterPro" id="IPR027417">
    <property type="entry name" value="P-loop_NTPase"/>
</dbReference>
<organism evidence="3 4">
    <name type="scientific">Cirrhinus mrigala</name>
    <name type="common">Mrigala</name>
    <dbReference type="NCBI Taxonomy" id="683832"/>
    <lineage>
        <taxon>Eukaryota</taxon>
        <taxon>Metazoa</taxon>
        <taxon>Chordata</taxon>
        <taxon>Craniata</taxon>
        <taxon>Vertebrata</taxon>
        <taxon>Euteleostomi</taxon>
        <taxon>Actinopterygii</taxon>
        <taxon>Neopterygii</taxon>
        <taxon>Teleostei</taxon>
        <taxon>Ostariophysi</taxon>
        <taxon>Cypriniformes</taxon>
        <taxon>Cyprinidae</taxon>
        <taxon>Labeoninae</taxon>
        <taxon>Labeonini</taxon>
        <taxon>Cirrhinus</taxon>
    </lineage>
</organism>
<reference evidence="3 4" key="1">
    <citation type="submission" date="2024-05" db="EMBL/GenBank/DDBJ databases">
        <title>Genome sequencing and assembly of Indian major carp, Cirrhinus mrigala (Hamilton, 1822).</title>
        <authorList>
            <person name="Mohindra V."/>
            <person name="Chowdhury L.M."/>
            <person name="Lal K."/>
            <person name="Jena J.K."/>
        </authorList>
    </citation>
    <scope>NUCLEOTIDE SEQUENCE [LARGE SCALE GENOMIC DNA]</scope>
    <source>
        <strain evidence="3">CM1030</strain>
        <tissue evidence="3">Blood</tissue>
    </source>
</reference>
<dbReference type="InterPro" id="IPR026082">
    <property type="entry name" value="ABCA"/>
</dbReference>
<keyword evidence="4" id="KW-1185">Reference proteome</keyword>
<keyword evidence="2" id="KW-0677">Repeat</keyword>
<dbReference type="PANTHER" id="PTHR19229:SF36">
    <property type="entry name" value="ATP-BINDING CASSETTE SUB-FAMILY A MEMBER 2"/>
    <property type="match status" value="1"/>
</dbReference>
<name>A0ABD0RSW8_CIRMR</name>
<evidence type="ECO:0000256" key="2">
    <source>
        <dbReference type="ARBA" id="ARBA00022737"/>
    </source>
</evidence>
<dbReference type="PANTHER" id="PTHR19229">
    <property type="entry name" value="ATP-BINDING CASSETTE TRANSPORTER SUBFAMILY A ABCA"/>
    <property type="match status" value="1"/>
</dbReference>
<evidence type="ECO:0000313" key="4">
    <source>
        <dbReference type="Proteomes" id="UP001529510"/>
    </source>
</evidence>
<comment type="caution">
    <text evidence="3">The sequence shown here is derived from an EMBL/GenBank/DDBJ whole genome shotgun (WGS) entry which is preliminary data.</text>
</comment>
<dbReference type="SUPFAM" id="SSF52540">
    <property type="entry name" value="P-loop containing nucleoside triphosphate hydrolases"/>
    <property type="match status" value="1"/>
</dbReference>
<feature type="non-terminal residue" evidence="3">
    <location>
        <position position="1"/>
    </location>
</feature>
<dbReference type="Proteomes" id="UP001529510">
    <property type="component" value="Unassembled WGS sequence"/>
</dbReference>
<dbReference type="EMBL" id="JAMKFB020000002">
    <property type="protein sequence ID" value="KAL0200420.1"/>
    <property type="molecule type" value="Genomic_DNA"/>
</dbReference>
<evidence type="ECO:0000313" key="3">
    <source>
        <dbReference type="EMBL" id="KAL0200420.1"/>
    </source>
</evidence>
<feature type="non-terminal residue" evidence="3">
    <location>
        <position position="67"/>
    </location>
</feature>
<sequence length="67" mass="7721">ILSTHHMDEADLLSDRVAIISKGKLHCSGSPLFLKNCFGMGFYLTLVRRMKDQRKKEVTVLIMPRHH</sequence>
<dbReference type="AlphaFoldDB" id="A0ABD0RSW8"/>
<gene>
    <name evidence="3" type="ORF">M9458_003607</name>
</gene>
<accession>A0ABD0RSW8</accession>